<evidence type="ECO:0000256" key="5">
    <source>
        <dbReference type="ARBA" id="ARBA00022989"/>
    </source>
</evidence>
<evidence type="ECO:0000256" key="2">
    <source>
        <dbReference type="ARBA" id="ARBA00006679"/>
    </source>
</evidence>
<name>A0A2W7R502_9BACT</name>
<dbReference type="AlphaFoldDB" id="A0A2W7R502"/>
<evidence type="ECO:0000313" key="9">
    <source>
        <dbReference type="EMBL" id="TXD76575.1"/>
    </source>
</evidence>
<reference evidence="8 10" key="1">
    <citation type="submission" date="2018-06" db="EMBL/GenBank/DDBJ databases">
        <title>Genomic Encyclopedia of Archaeal and Bacterial Type Strains, Phase II (KMG-II): from individual species to whole genera.</title>
        <authorList>
            <person name="Goeker M."/>
        </authorList>
    </citation>
    <scope>NUCLEOTIDE SEQUENCE [LARGE SCALE GENOMIC DNA]</scope>
    <source>
        <strain evidence="8 10">DSM 22686</strain>
    </source>
</reference>
<dbReference type="PANTHER" id="PTHR33452:SF1">
    <property type="entry name" value="INNER MEMBRANE PROTEIN YPHA-RELATED"/>
    <property type="match status" value="1"/>
</dbReference>
<keyword evidence="11" id="KW-1185">Reference proteome</keyword>
<comment type="similarity">
    <text evidence="2">Belongs to the DoxX family.</text>
</comment>
<keyword evidence="6 7" id="KW-0472">Membrane</keyword>
<keyword evidence="4 7" id="KW-0812">Transmembrane</keyword>
<feature type="transmembrane region" description="Helical" evidence="7">
    <location>
        <begin position="6"/>
        <end position="27"/>
    </location>
</feature>
<keyword evidence="3" id="KW-1003">Cell membrane</keyword>
<organism evidence="8 10">
    <name type="scientific">Algoriphagus ratkowskyi</name>
    <dbReference type="NCBI Taxonomy" id="57028"/>
    <lineage>
        <taxon>Bacteria</taxon>
        <taxon>Pseudomonadati</taxon>
        <taxon>Bacteroidota</taxon>
        <taxon>Cytophagia</taxon>
        <taxon>Cytophagales</taxon>
        <taxon>Cyclobacteriaceae</taxon>
        <taxon>Algoriphagus</taxon>
    </lineage>
</organism>
<evidence type="ECO:0000256" key="3">
    <source>
        <dbReference type="ARBA" id="ARBA00022475"/>
    </source>
</evidence>
<evidence type="ECO:0000313" key="11">
    <source>
        <dbReference type="Proteomes" id="UP000321927"/>
    </source>
</evidence>
<reference evidence="9 11" key="2">
    <citation type="submission" date="2019-08" db="EMBL/GenBank/DDBJ databases">
        <title>Genome of Algoriphagus ratkowskyi IC026.</title>
        <authorList>
            <person name="Bowman J.P."/>
        </authorList>
    </citation>
    <scope>NUCLEOTIDE SEQUENCE [LARGE SCALE GENOMIC DNA]</scope>
    <source>
        <strain evidence="9 11">IC026</strain>
    </source>
</reference>
<evidence type="ECO:0000256" key="1">
    <source>
        <dbReference type="ARBA" id="ARBA00004651"/>
    </source>
</evidence>
<protein>
    <submittedName>
        <fullName evidence="9">DoxX family protein</fullName>
    </submittedName>
    <submittedName>
        <fullName evidence="8">Thiosulfate dehydrogenase [quinone] large subunit</fullName>
    </submittedName>
</protein>
<keyword evidence="5 7" id="KW-1133">Transmembrane helix</keyword>
<dbReference type="EMBL" id="QKZU01000012">
    <property type="protein sequence ID" value="PZX53380.1"/>
    <property type="molecule type" value="Genomic_DNA"/>
</dbReference>
<dbReference type="InterPro" id="IPR032808">
    <property type="entry name" value="DoxX"/>
</dbReference>
<evidence type="ECO:0000313" key="10">
    <source>
        <dbReference type="Proteomes" id="UP000249115"/>
    </source>
</evidence>
<dbReference type="EMBL" id="VORV01000011">
    <property type="protein sequence ID" value="TXD76575.1"/>
    <property type="molecule type" value="Genomic_DNA"/>
</dbReference>
<accession>A0A2W7R502</accession>
<dbReference type="PANTHER" id="PTHR33452">
    <property type="entry name" value="OXIDOREDUCTASE CATD-RELATED"/>
    <property type="match status" value="1"/>
</dbReference>
<dbReference type="Proteomes" id="UP000249115">
    <property type="component" value="Unassembled WGS sequence"/>
</dbReference>
<feature type="transmembrane region" description="Helical" evidence="7">
    <location>
        <begin position="48"/>
        <end position="70"/>
    </location>
</feature>
<dbReference type="Proteomes" id="UP000321927">
    <property type="component" value="Unassembled WGS sequence"/>
</dbReference>
<proteinExistence type="inferred from homology"/>
<dbReference type="InterPro" id="IPR051907">
    <property type="entry name" value="DoxX-like_oxidoreductase"/>
</dbReference>
<sequence length="135" mass="14891">MHSKISYLIVRLAIGLSMFGHGLVRLPKLQAFSQGMVKTFENSMLPELLTTPFSYVLPFAELIFGFLLIIGLFSRVSAIGTAAVLLTLIFGSTLIENWDVITSQLVHIAFVAYLVHNVKDNSYAVDCLLSKKRAG</sequence>
<evidence type="ECO:0000313" key="8">
    <source>
        <dbReference type="EMBL" id="PZX53380.1"/>
    </source>
</evidence>
<dbReference type="OrthoDB" id="4732370at2"/>
<evidence type="ECO:0000256" key="4">
    <source>
        <dbReference type="ARBA" id="ARBA00022692"/>
    </source>
</evidence>
<dbReference type="GO" id="GO:0005886">
    <property type="term" value="C:plasma membrane"/>
    <property type="evidence" value="ECO:0007669"/>
    <property type="project" value="UniProtKB-SubCell"/>
</dbReference>
<gene>
    <name evidence="9" type="ORF">ESW18_16375</name>
    <name evidence="8" type="ORF">LV84_03104</name>
</gene>
<evidence type="ECO:0000256" key="7">
    <source>
        <dbReference type="SAM" id="Phobius"/>
    </source>
</evidence>
<dbReference type="Pfam" id="PF07681">
    <property type="entry name" value="DoxX"/>
    <property type="match status" value="1"/>
</dbReference>
<comment type="caution">
    <text evidence="8">The sequence shown here is derived from an EMBL/GenBank/DDBJ whole genome shotgun (WGS) entry which is preliminary data.</text>
</comment>
<feature type="transmembrane region" description="Helical" evidence="7">
    <location>
        <begin position="76"/>
        <end position="95"/>
    </location>
</feature>
<evidence type="ECO:0000256" key="6">
    <source>
        <dbReference type="ARBA" id="ARBA00023136"/>
    </source>
</evidence>
<comment type="subcellular location">
    <subcellularLocation>
        <location evidence="1">Cell membrane</location>
        <topology evidence="1">Multi-pass membrane protein</topology>
    </subcellularLocation>
</comment>
<dbReference type="RefSeq" id="WP_086502398.1">
    <property type="nucleotide sequence ID" value="NZ_MSSV01000016.1"/>
</dbReference>